<dbReference type="InterPro" id="IPR014352">
    <property type="entry name" value="FERM/acyl-CoA-bd_prot_sf"/>
</dbReference>
<dbReference type="PROSITE" id="PS51228">
    <property type="entry name" value="ACB_2"/>
    <property type="match status" value="1"/>
</dbReference>
<dbReference type="PROSITE" id="PS50088">
    <property type="entry name" value="ANK_REPEAT"/>
    <property type="match status" value="1"/>
</dbReference>
<dbReference type="InterPro" id="IPR036770">
    <property type="entry name" value="Ankyrin_rpt-contain_sf"/>
</dbReference>
<dbReference type="GO" id="GO:0000062">
    <property type="term" value="F:fatty-acyl-CoA binding"/>
    <property type="evidence" value="ECO:0007669"/>
    <property type="project" value="InterPro"/>
</dbReference>
<protein>
    <recommendedName>
        <fullName evidence="2">Acyl-CoA-binding domain-containing protein 6</fullName>
    </recommendedName>
</protein>
<evidence type="ECO:0000313" key="7">
    <source>
        <dbReference type="Proteomes" id="UP000019118"/>
    </source>
</evidence>
<proteinExistence type="inferred from homology"/>
<dbReference type="Pfam" id="PF13637">
    <property type="entry name" value="Ank_4"/>
    <property type="match status" value="1"/>
</dbReference>
<keyword evidence="7" id="KW-1185">Reference proteome</keyword>
<feature type="repeat" description="ANK" evidence="4">
    <location>
        <begin position="168"/>
        <end position="200"/>
    </location>
</feature>
<evidence type="ECO:0000313" key="6">
    <source>
        <dbReference type="EnsemblMetazoa" id="XP_019767001.1"/>
    </source>
</evidence>
<sequence>MASSPEDDFSDLKEIGIDVVEANETLLARKFGKCLKHVQTVVASLDNRTLLRLYGFYKQSVEGPCSIPKPGWYDLKGQSKWQAWKMLGDLDKAQAMEGYIQLTLATCPDFSLDGTSSKAPSWVAVSAPIPEPNSSAATISDHIRSGDLDQVAAYLKHNPSNINRLDSNGLGLIHYAADIGDSRILELLLKGGCQVNLQVRLEFLRKFLFTGEYFRTPKGKRRCTTHPAVEISAVCNCCWTTRSTVLLGIAKGVWLWTWLKTTALGTY</sequence>
<dbReference type="EnsemblMetazoa" id="XM_019911443.1">
    <property type="protein sequence ID" value="XP_019767002.1"/>
    <property type="gene ID" value="LOC109542284"/>
</dbReference>
<dbReference type="SUPFAM" id="SSF48403">
    <property type="entry name" value="Ankyrin repeat"/>
    <property type="match status" value="1"/>
</dbReference>
<gene>
    <name evidence="6" type="primary">109542284</name>
</gene>
<dbReference type="EnsemblMetazoa" id="XM_019911442.1">
    <property type="protein sequence ID" value="XP_019767001.1"/>
    <property type="gene ID" value="LOC109542284"/>
</dbReference>
<dbReference type="SUPFAM" id="SSF47027">
    <property type="entry name" value="Acyl-CoA binding protein"/>
    <property type="match status" value="1"/>
</dbReference>
<dbReference type="KEGG" id="dpa:109542284"/>
<dbReference type="Gene3D" id="1.20.80.10">
    <property type="match status" value="1"/>
</dbReference>
<dbReference type="InterPro" id="IPR002110">
    <property type="entry name" value="Ankyrin_rpt"/>
</dbReference>
<reference evidence="6" key="2">
    <citation type="submission" date="2024-08" db="UniProtKB">
        <authorList>
            <consortium name="EnsemblMetazoa"/>
        </authorList>
    </citation>
    <scope>IDENTIFICATION</scope>
</reference>
<keyword evidence="3" id="KW-0446">Lipid-binding</keyword>
<dbReference type="Proteomes" id="UP000019118">
    <property type="component" value="Unassembled WGS sequence"/>
</dbReference>
<feature type="domain" description="ACB" evidence="5">
    <location>
        <begin position="27"/>
        <end position="112"/>
    </location>
</feature>
<dbReference type="PANTHER" id="PTHR23310">
    <property type="entry name" value="ACYL-COA-BINDING PROTEIN, ACBP"/>
    <property type="match status" value="1"/>
</dbReference>
<comment type="similarity">
    <text evidence="1">Belongs to the ACBP family.</text>
</comment>
<name>A0AAR5Q1M6_DENPD</name>
<dbReference type="PROSITE" id="PS50297">
    <property type="entry name" value="ANK_REP_REGION"/>
    <property type="match status" value="1"/>
</dbReference>
<dbReference type="AlphaFoldDB" id="A0AAR5Q1M6"/>
<reference evidence="7" key="1">
    <citation type="journal article" date="2013" name="Genome Biol.">
        <title>Draft genome of the mountain pine beetle, Dendroctonus ponderosae Hopkins, a major forest pest.</title>
        <authorList>
            <person name="Keeling C.I."/>
            <person name="Yuen M.M."/>
            <person name="Liao N.Y."/>
            <person name="Docking T.R."/>
            <person name="Chan S.K."/>
            <person name="Taylor G.A."/>
            <person name="Palmquist D.L."/>
            <person name="Jackman S.D."/>
            <person name="Nguyen A."/>
            <person name="Li M."/>
            <person name="Henderson H."/>
            <person name="Janes J.K."/>
            <person name="Zhao Y."/>
            <person name="Pandoh P."/>
            <person name="Moore R."/>
            <person name="Sperling F.A."/>
            <person name="Huber D.P."/>
            <person name="Birol I."/>
            <person name="Jones S.J."/>
            <person name="Bohlmann J."/>
        </authorList>
    </citation>
    <scope>NUCLEOTIDE SEQUENCE</scope>
</reference>
<dbReference type="PANTHER" id="PTHR23310:SF62">
    <property type="entry name" value="ACYL-COA BINDING PROTEIN 1, ISOFORM A"/>
    <property type="match status" value="1"/>
</dbReference>
<evidence type="ECO:0000259" key="5">
    <source>
        <dbReference type="PROSITE" id="PS51228"/>
    </source>
</evidence>
<dbReference type="Pfam" id="PF00887">
    <property type="entry name" value="ACBP"/>
    <property type="match status" value="1"/>
</dbReference>
<evidence type="ECO:0000256" key="4">
    <source>
        <dbReference type="PROSITE-ProRule" id="PRU00023"/>
    </source>
</evidence>
<evidence type="ECO:0000256" key="1">
    <source>
        <dbReference type="ARBA" id="ARBA00005567"/>
    </source>
</evidence>
<keyword evidence="4" id="KW-0040">ANK repeat</keyword>
<dbReference type="InterPro" id="IPR035984">
    <property type="entry name" value="Acyl-CoA-binding_sf"/>
</dbReference>
<dbReference type="InterPro" id="IPR000582">
    <property type="entry name" value="Acyl-CoA-binding_protein"/>
</dbReference>
<accession>A0AAR5Q1M6</accession>
<dbReference type="Gene3D" id="1.25.40.20">
    <property type="entry name" value="Ankyrin repeat-containing domain"/>
    <property type="match status" value="1"/>
</dbReference>
<dbReference type="GO" id="GO:0006631">
    <property type="term" value="P:fatty acid metabolic process"/>
    <property type="evidence" value="ECO:0007669"/>
    <property type="project" value="TreeGrafter"/>
</dbReference>
<dbReference type="PRINTS" id="PR00689">
    <property type="entry name" value="ACOABINDINGP"/>
</dbReference>
<organism evidence="6 7">
    <name type="scientific">Dendroctonus ponderosae</name>
    <name type="common">Mountain pine beetle</name>
    <dbReference type="NCBI Taxonomy" id="77166"/>
    <lineage>
        <taxon>Eukaryota</taxon>
        <taxon>Metazoa</taxon>
        <taxon>Ecdysozoa</taxon>
        <taxon>Arthropoda</taxon>
        <taxon>Hexapoda</taxon>
        <taxon>Insecta</taxon>
        <taxon>Pterygota</taxon>
        <taxon>Neoptera</taxon>
        <taxon>Endopterygota</taxon>
        <taxon>Coleoptera</taxon>
        <taxon>Polyphaga</taxon>
        <taxon>Cucujiformia</taxon>
        <taxon>Curculionidae</taxon>
        <taxon>Scolytinae</taxon>
        <taxon>Dendroctonus</taxon>
    </lineage>
</organism>
<evidence type="ECO:0000256" key="2">
    <source>
        <dbReference type="ARBA" id="ARBA00018419"/>
    </source>
</evidence>
<evidence type="ECO:0000256" key="3">
    <source>
        <dbReference type="ARBA" id="ARBA00023121"/>
    </source>
</evidence>